<dbReference type="PANTHER" id="PTHR10177">
    <property type="entry name" value="CYCLINS"/>
    <property type="match status" value="1"/>
</dbReference>
<dbReference type="SUPFAM" id="SSF47954">
    <property type="entry name" value="Cyclin-like"/>
    <property type="match status" value="2"/>
</dbReference>
<keyword evidence="4 7" id="KW-0195">Cyclin</keyword>
<dbReference type="InterPro" id="IPR039361">
    <property type="entry name" value="Cyclin"/>
</dbReference>
<keyword evidence="5" id="KW-0206">Cytoskeleton</keyword>
<dbReference type="InterPro" id="IPR013763">
    <property type="entry name" value="Cyclin-like_dom"/>
</dbReference>
<dbReference type="Gene3D" id="1.10.472.10">
    <property type="entry name" value="Cyclin-like"/>
    <property type="match status" value="2"/>
</dbReference>
<dbReference type="GO" id="GO:0051301">
    <property type="term" value="P:cell division"/>
    <property type="evidence" value="ECO:0007669"/>
    <property type="project" value="UniProtKB-KW"/>
</dbReference>
<keyword evidence="3" id="KW-0132">Cell division</keyword>
<sequence length="952" mass="108446">MKLKVQSVPLSMKKLRSKLPRRKRPQISPVLLLTATGEVSGDSRRVSVKKIGFDAFSAGEEFRRVTRSYYKQKQSEKRNFGDREVELSETSCVESCSGAFFEVSGERNSKTKSRIGKGIENVKEIERIEEISSVEQFSGEMFKSGAEKVKRTEYSLDINQNEVSSVVSQLNSYSPSQPKFGNVRENRVSGDVVVSEISRNCAESNLKILNSESSVKQIPKLIAVDFDLACSEQISYSYDDVSCYPSAFTELQSDIFHDSSFDFSDDYSSSIWCDSGSQFSERSIDDSSPSPTFQLFLQFRQQFCRSTCPVTASKFSSHHEEDNCDQNFVVISFHSIHFLSRFEEEEHEESYKMMRERERREVYLHDYAEEYCSSTDRGELVIQQRLQMVHWIVEECPTGTALSFMYFPRKSDESKFDKSLHLGDGEWFAESGEYVPVSWESKINLAWWPTIIDYSINVVALVLLIDLSLLLFKSIKQQSTNKELQRETMFLGVCLLDRFLSKGYFKTKRNLQIAGIACLTLATRIEENQPFNSVRQKSFYSGSNVYSRCEVVAMEWLVQEVLNFQCFLPTMYNFLWFYLEAAKANQEVEKTSKYLAVLALLGHEQLCYWPSSVAAGLVILASLAANQDASCQLVTKIHARTKDDDLPQCIKVCNNTMPKNSLIPIFSHNKIPSKIRGGNKSIMVTASAPAITYASKEERKHLTNLPQDLLKEVEKQFSYADYIWFSTVCVHWKSVQSNRPKLRVCQIPWLMLPSNDDHEMYSNVYGLLEKKVFPLGLPEARAGRPDEEYTIVRPEGNPSTVYLGRTLTFCKHGDDGWTSVSSTLKCFSDILFYEGKFYAVTYIGKLVVCDADCLPTVVDIQVKQPKLTPSFRLYHVETAGGLVLVERCYKGRGLDLLDYGEVSHYRTIGFKIYKLDTRKNKAQEELVLLAHMPSFLPSNSFGDAIATKSLSC</sequence>
<evidence type="ECO:0000256" key="2">
    <source>
        <dbReference type="ARBA" id="ARBA00019493"/>
    </source>
</evidence>
<evidence type="ECO:0000256" key="1">
    <source>
        <dbReference type="ARBA" id="ARBA00004114"/>
    </source>
</evidence>
<gene>
    <name evidence="9" type="ORF">ILEXP_LOCUS4481</name>
</gene>
<comment type="subcellular location">
    <subcellularLocation>
        <location evidence="1">Cytoplasm</location>
        <location evidence="1">Cytoskeleton</location>
        <location evidence="1">Microtubule organizing center</location>
        <location evidence="1">Centrosome</location>
        <location evidence="1">Centriole</location>
    </subcellularLocation>
</comment>
<evidence type="ECO:0000256" key="4">
    <source>
        <dbReference type="ARBA" id="ARBA00023127"/>
    </source>
</evidence>
<comment type="similarity">
    <text evidence="7">Belongs to the cyclin family.</text>
</comment>
<dbReference type="InterPro" id="IPR006671">
    <property type="entry name" value="Cyclin_N"/>
</dbReference>
<dbReference type="InterPro" id="IPR001810">
    <property type="entry name" value="F-box_dom"/>
</dbReference>
<accession>A0ABC8QXI3</accession>
<dbReference type="InterPro" id="IPR005174">
    <property type="entry name" value="KIB1-4_b-propeller"/>
</dbReference>
<evidence type="ECO:0000256" key="5">
    <source>
        <dbReference type="ARBA" id="ARBA00023212"/>
    </source>
</evidence>
<reference evidence="9 10" key="1">
    <citation type="submission" date="2024-02" db="EMBL/GenBank/DDBJ databases">
        <authorList>
            <person name="Vignale AGUSTIN F."/>
            <person name="Sosa J E."/>
            <person name="Modenutti C."/>
        </authorList>
    </citation>
    <scope>NUCLEOTIDE SEQUENCE [LARGE SCALE GENOMIC DNA]</scope>
</reference>
<evidence type="ECO:0000259" key="8">
    <source>
        <dbReference type="PROSITE" id="PS50181"/>
    </source>
</evidence>
<dbReference type="GO" id="GO:0005814">
    <property type="term" value="C:centriole"/>
    <property type="evidence" value="ECO:0007669"/>
    <property type="project" value="UniProtKB-SubCell"/>
</dbReference>
<dbReference type="Proteomes" id="UP001642360">
    <property type="component" value="Unassembled WGS sequence"/>
</dbReference>
<dbReference type="Pfam" id="PF02984">
    <property type="entry name" value="Cyclin_C"/>
    <property type="match status" value="1"/>
</dbReference>
<dbReference type="Pfam" id="PF00646">
    <property type="entry name" value="F-box"/>
    <property type="match status" value="1"/>
</dbReference>
<evidence type="ECO:0000256" key="7">
    <source>
        <dbReference type="RuleBase" id="RU000383"/>
    </source>
</evidence>
<dbReference type="InterPro" id="IPR036915">
    <property type="entry name" value="Cyclin-like_sf"/>
</dbReference>
<evidence type="ECO:0000313" key="9">
    <source>
        <dbReference type="EMBL" id="CAK9137459.1"/>
    </source>
</evidence>
<dbReference type="InterPro" id="IPR004367">
    <property type="entry name" value="Cyclin_C-dom"/>
</dbReference>
<feature type="domain" description="F-box" evidence="8">
    <location>
        <begin position="699"/>
        <end position="752"/>
    </location>
</feature>
<protein>
    <recommendedName>
        <fullName evidence="2">Cyclin-F</fullName>
    </recommendedName>
</protein>
<organism evidence="9 10">
    <name type="scientific">Ilex paraguariensis</name>
    <name type="common">yerba mate</name>
    <dbReference type="NCBI Taxonomy" id="185542"/>
    <lineage>
        <taxon>Eukaryota</taxon>
        <taxon>Viridiplantae</taxon>
        <taxon>Streptophyta</taxon>
        <taxon>Embryophyta</taxon>
        <taxon>Tracheophyta</taxon>
        <taxon>Spermatophyta</taxon>
        <taxon>Magnoliopsida</taxon>
        <taxon>eudicotyledons</taxon>
        <taxon>Gunneridae</taxon>
        <taxon>Pentapetalae</taxon>
        <taxon>asterids</taxon>
        <taxon>campanulids</taxon>
        <taxon>Aquifoliales</taxon>
        <taxon>Aquifoliaceae</taxon>
        <taxon>Ilex</taxon>
    </lineage>
</organism>
<evidence type="ECO:0000256" key="6">
    <source>
        <dbReference type="ARBA" id="ARBA00023306"/>
    </source>
</evidence>
<keyword evidence="6" id="KW-0131">Cell cycle</keyword>
<evidence type="ECO:0000256" key="3">
    <source>
        <dbReference type="ARBA" id="ARBA00022618"/>
    </source>
</evidence>
<dbReference type="AlphaFoldDB" id="A0ABC8QXI3"/>
<dbReference type="PROSITE" id="PS50181">
    <property type="entry name" value="FBOX"/>
    <property type="match status" value="1"/>
</dbReference>
<keyword evidence="10" id="KW-1185">Reference proteome</keyword>
<dbReference type="Pfam" id="PF03478">
    <property type="entry name" value="Beta-prop_KIB1-4"/>
    <property type="match status" value="1"/>
</dbReference>
<proteinExistence type="inferred from homology"/>
<dbReference type="SMART" id="SM00385">
    <property type="entry name" value="CYCLIN"/>
    <property type="match status" value="1"/>
</dbReference>
<dbReference type="Pfam" id="PF00134">
    <property type="entry name" value="Cyclin_N"/>
    <property type="match status" value="1"/>
</dbReference>
<evidence type="ECO:0000313" key="10">
    <source>
        <dbReference type="Proteomes" id="UP001642360"/>
    </source>
</evidence>
<name>A0ABC8QXI3_9AQUA</name>
<dbReference type="EMBL" id="CAUOFW020000820">
    <property type="protein sequence ID" value="CAK9137459.1"/>
    <property type="molecule type" value="Genomic_DNA"/>
</dbReference>
<keyword evidence="5" id="KW-0963">Cytoplasm</keyword>
<comment type="caution">
    <text evidence="9">The sequence shown here is derived from an EMBL/GenBank/DDBJ whole genome shotgun (WGS) entry which is preliminary data.</text>
</comment>